<proteinExistence type="predicted"/>
<name>A0A834G2T2_RHOSS</name>
<dbReference type="AlphaFoldDB" id="A0A834G2T2"/>
<sequence length="151" mass="17476">MPQITSLFFSSKFLFIVGNLIFVVLIGESKILPHTLLLLATVINKSLANLSPLEYKKEEEKLEKFFEEKVISCEVGEGKLLEEWVEEKQDAEEELEGEVKLEEWIEEKQDAEEELDGDGFGLPVEELNKRVDDFIARVQKRRSLELLTYNL</sequence>
<keyword evidence="2" id="KW-0472">Membrane</keyword>
<evidence type="ECO:0000313" key="4">
    <source>
        <dbReference type="Proteomes" id="UP000626092"/>
    </source>
</evidence>
<evidence type="ECO:0008006" key="5">
    <source>
        <dbReference type="Google" id="ProtNLM"/>
    </source>
</evidence>
<dbReference type="OrthoDB" id="1748448at2759"/>
<feature type="coiled-coil region" evidence="1">
    <location>
        <begin position="81"/>
        <end position="114"/>
    </location>
</feature>
<dbReference type="PANTHER" id="PTHR35762">
    <property type="entry name" value="TRANSMEMBRANE PROTEIN"/>
    <property type="match status" value="1"/>
</dbReference>
<keyword evidence="2" id="KW-0812">Transmembrane</keyword>
<dbReference type="Proteomes" id="UP000626092">
    <property type="component" value="Unassembled WGS sequence"/>
</dbReference>
<dbReference type="PANTHER" id="PTHR35762:SF2">
    <property type="entry name" value="TRANSMEMBRANE PROTEIN"/>
    <property type="match status" value="1"/>
</dbReference>
<protein>
    <recommendedName>
        <fullName evidence="5">DUF4408 domain-containing protein</fullName>
    </recommendedName>
</protein>
<reference evidence="3" key="1">
    <citation type="submission" date="2019-11" db="EMBL/GenBank/DDBJ databases">
        <authorList>
            <person name="Liu Y."/>
            <person name="Hou J."/>
            <person name="Li T.-Q."/>
            <person name="Guan C.-H."/>
            <person name="Wu X."/>
            <person name="Wu H.-Z."/>
            <person name="Ling F."/>
            <person name="Zhang R."/>
            <person name="Shi X.-G."/>
            <person name="Ren J.-P."/>
            <person name="Chen E.-F."/>
            <person name="Sun J.-M."/>
        </authorList>
    </citation>
    <scope>NUCLEOTIDE SEQUENCE</scope>
    <source>
        <strain evidence="3">Adult_tree_wgs_1</strain>
        <tissue evidence="3">Leaves</tissue>
    </source>
</reference>
<dbReference type="EMBL" id="WJXA01000012">
    <property type="protein sequence ID" value="KAF7123982.1"/>
    <property type="molecule type" value="Genomic_DNA"/>
</dbReference>
<organism evidence="3 4">
    <name type="scientific">Rhododendron simsii</name>
    <name type="common">Sims's rhododendron</name>
    <dbReference type="NCBI Taxonomy" id="118357"/>
    <lineage>
        <taxon>Eukaryota</taxon>
        <taxon>Viridiplantae</taxon>
        <taxon>Streptophyta</taxon>
        <taxon>Embryophyta</taxon>
        <taxon>Tracheophyta</taxon>
        <taxon>Spermatophyta</taxon>
        <taxon>Magnoliopsida</taxon>
        <taxon>eudicotyledons</taxon>
        <taxon>Gunneridae</taxon>
        <taxon>Pentapetalae</taxon>
        <taxon>asterids</taxon>
        <taxon>Ericales</taxon>
        <taxon>Ericaceae</taxon>
        <taxon>Ericoideae</taxon>
        <taxon>Rhodoreae</taxon>
        <taxon>Rhododendron</taxon>
    </lineage>
</organism>
<accession>A0A834G2T2</accession>
<evidence type="ECO:0000313" key="3">
    <source>
        <dbReference type="EMBL" id="KAF7123982.1"/>
    </source>
</evidence>
<keyword evidence="1" id="KW-0175">Coiled coil</keyword>
<feature type="transmembrane region" description="Helical" evidence="2">
    <location>
        <begin position="6"/>
        <end position="27"/>
    </location>
</feature>
<gene>
    <name evidence="3" type="ORF">RHSIM_Rhsim12G0176800</name>
</gene>
<keyword evidence="4" id="KW-1185">Reference proteome</keyword>
<keyword evidence="2" id="KW-1133">Transmembrane helix</keyword>
<evidence type="ECO:0000256" key="1">
    <source>
        <dbReference type="SAM" id="Coils"/>
    </source>
</evidence>
<evidence type="ECO:0000256" key="2">
    <source>
        <dbReference type="SAM" id="Phobius"/>
    </source>
</evidence>
<comment type="caution">
    <text evidence="3">The sequence shown here is derived from an EMBL/GenBank/DDBJ whole genome shotgun (WGS) entry which is preliminary data.</text>
</comment>